<feature type="region of interest" description="Disordered" evidence="1">
    <location>
        <begin position="367"/>
        <end position="429"/>
    </location>
</feature>
<evidence type="ECO:0000313" key="3">
    <source>
        <dbReference type="Proteomes" id="UP000355283"/>
    </source>
</evidence>
<dbReference type="Pfam" id="PF04882">
    <property type="entry name" value="Peroxin-3"/>
    <property type="match status" value="1"/>
</dbReference>
<comment type="caution">
    <text evidence="2">The sequence shown here is derived from an EMBL/GenBank/DDBJ whole genome shotgun (WGS) entry which is preliminary data.</text>
</comment>
<dbReference type="GO" id="GO:0005778">
    <property type="term" value="C:peroxisomal membrane"/>
    <property type="evidence" value="ECO:0007669"/>
    <property type="project" value="InterPro"/>
</dbReference>
<name>A0A4D9D177_9STRA</name>
<proteinExistence type="predicted"/>
<organism evidence="2 3">
    <name type="scientific">Nannochloropsis salina CCMP1776</name>
    <dbReference type="NCBI Taxonomy" id="1027361"/>
    <lineage>
        <taxon>Eukaryota</taxon>
        <taxon>Sar</taxon>
        <taxon>Stramenopiles</taxon>
        <taxon>Ochrophyta</taxon>
        <taxon>Eustigmatophyceae</taxon>
        <taxon>Eustigmatales</taxon>
        <taxon>Monodopsidaceae</taxon>
        <taxon>Microchloropsis</taxon>
        <taxon>Microchloropsis salina</taxon>
    </lineage>
</organism>
<evidence type="ECO:0000313" key="2">
    <source>
        <dbReference type="EMBL" id="TFJ85136.1"/>
    </source>
</evidence>
<evidence type="ECO:0000256" key="1">
    <source>
        <dbReference type="SAM" id="MobiDB-lite"/>
    </source>
</evidence>
<dbReference type="OrthoDB" id="206973at2759"/>
<dbReference type="GO" id="GO:0045046">
    <property type="term" value="P:protein import into peroxisome membrane"/>
    <property type="evidence" value="ECO:0007669"/>
    <property type="project" value="TreeGrafter"/>
</dbReference>
<dbReference type="InterPro" id="IPR006966">
    <property type="entry name" value="Peroxin-3"/>
</dbReference>
<protein>
    <recommendedName>
        <fullName evidence="4">Peroxisomal assembly protein PEX3</fullName>
    </recommendedName>
</protein>
<feature type="compositionally biased region" description="Basic and acidic residues" evidence="1">
    <location>
        <begin position="378"/>
        <end position="387"/>
    </location>
</feature>
<sequence length="477" mass="53780">MGRLQQVYHFLKRNRRAIGLIAGASAAGFAAWRIKRVLDDYKRIIREHDLARLDQHRYVAHLGEILVVWVWEKAHQTQTDSLHCLIDKPINRSLQMHMLRSRGECVPALLNFMQTLRKRVYEIVDVTSPVKALKAGRGGLSKQEEQALWHQVKVSGFSRFFLAYYGFNLLNVMLRVQVHILGRYAFEASRQEMLQAAQRDQEEGQGPRGEFCSLGDAGYAATGSPSFGSDDRCRLLSLVYEYFLGEGLRRLKEAVEVAVREELGAWSVHAKIHVDYAELHDALMRIRRRLEGPRGVLLAESPLLQYVLDAASQAEEDLGPPGSRLHEMVNETWDAFESPSFKLAVEDCLDVTFRVFLEDLFRSLYASPPSASGSARPGADEKERPLEEGIGEGPVAERLPEEEGSEEARDSDADRAGAEESRPLDPPLAKLIPHMKNAATKVFNGDPQNNEYIRITAQNRSVNLLCSSFFTIETSFD</sequence>
<gene>
    <name evidence="2" type="ORF">NSK_003559</name>
</gene>
<evidence type="ECO:0008006" key="4">
    <source>
        <dbReference type="Google" id="ProtNLM"/>
    </source>
</evidence>
<dbReference type="GO" id="GO:0030674">
    <property type="term" value="F:protein-macromolecule adaptor activity"/>
    <property type="evidence" value="ECO:0007669"/>
    <property type="project" value="TreeGrafter"/>
</dbReference>
<dbReference type="PANTHER" id="PTHR28080">
    <property type="entry name" value="PEROXISOMAL BIOGENESIS FACTOR 3"/>
    <property type="match status" value="1"/>
</dbReference>
<keyword evidence="3" id="KW-1185">Reference proteome</keyword>
<feature type="compositionally biased region" description="Low complexity" evidence="1">
    <location>
        <begin position="367"/>
        <end position="377"/>
    </location>
</feature>
<reference evidence="2 3" key="1">
    <citation type="submission" date="2019-01" db="EMBL/GenBank/DDBJ databases">
        <title>Nuclear Genome Assembly of the Microalgal Biofuel strain Nannochloropsis salina CCMP1776.</title>
        <authorList>
            <person name="Hovde B."/>
        </authorList>
    </citation>
    <scope>NUCLEOTIDE SEQUENCE [LARGE SCALE GENOMIC DNA]</scope>
    <source>
        <strain evidence="2 3">CCMP1776</strain>
    </source>
</reference>
<dbReference type="EMBL" id="SDOX01000016">
    <property type="protein sequence ID" value="TFJ85136.1"/>
    <property type="molecule type" value="Genomic_DNA"/>
</dbReference>
<feature type="compositionally biased region" description="Basic and acidic residues" evidence="1">
    <location>
        <begin position="398"/>
        <end position="423"/>
    </location>
</feature>
<dbReference type="Proteomes" id="UP000355283">
    <property type="component" value="Unassembled WGS sequence"/>
</dbReference>
<dbReference type="PANTHER" id="PTHR28080:SF1">
    <property type="entry name" value="PEROXISOMAL BIOGENESIS FACTOR 3"/>
    <property type="match status" value="1"/>
</dbReference>
<dbReference type="AlphaFoldDB" id="A0A4D9D177"/>
<accession>A0A4D9D177</accession>